<name>B1X212_CROS5</name>
<proteinExistence type="predicted"/>
<dbReference type="EMBL" id="CP000807">
    <property type="protein sequence ID" value="ACB54173.1"/>
    <property type="molecule type" value="Genomic_DNA"/>
</dbReference>
<dbReference type="HOGENOM" id="CLU_2914784_0_0_3"/>
<dbReference type="STRING" id="43989.cce_4825"/>
<evidence type="ECO:0000313" key="2">
    <source>
        <dbReference type="Proteomes" id="UP000001203"/>
    </source>
</evidence>
<reference evidence="1 2" key="1">
    <citation type="journal article" date="2008" name="Proc. Natl. Acad. Sci. U.S.A.">
        <title>The genome of Cyanothece 51142, a unicellular diazotrophic cyanobacterium important in the marine nitrogen cycle.</title>
        <authorList>
            <person name="Welsh E.A."/>
            <person name="Liberton M."/>
            <person name="Stoeckel J."/>
            <person name="Loh T."/>
            <person name="Elvitigala T."/>
            <person name="Wang C."/>
            <person name="Wollam A."/>
            <person name="Fulton R.S."/>
            <person name="Clifton S.W."/>
            <person name="Jacobs J.M."/>
            <person name="Aurora R."/>
            <person name="Ghosh B.K."/>
            <person name="Sherman L.A."/>
            <person name="Smith R.D."/>
            <person name="Wilson R.K."/>
            <person name="Pakrasi H.B."/>
        </authorList>
    </citation>
    <scope>NUCLEOTIDE SEQUENCE [LARGE SCALE GENOMIC DNA]</scope>
    <source>
        <strain evidence="2">ATCC 51142 / BH68</strain>
    </source>
</reference>
<dbReference type="KEGG" id="cyt:cce_4825"/>
<dbReference type="Proteomes" id="UP000001203">
    <property type="component" value="Chromosome linear"/>
</dbReference>
<evidence type="ECO:0000313" key="1">
    <source>
        <dbReference type="EMBL" id="ACB54173.1"/>
    </source>
</evidence>
<keyword evidence="2" id="KW-1185">Reference proteome</keyword>
<organism evidence="1 2">
    <name type="scientific">Crocosphaera subtropica (strain ATCC 51142 / BH68)</name>
    <name type="common">Cyanothece sp. (strain ATCC 51142)</name>
    <dbReference type="NCBI Taxonomy" id="43989"/>
    <lineage>
        <taxon>Bacteria</taxon>
        <taxon>Bacillati</taxon>
        <taxon>Cyanobacteriota</taxon>
        <taxon>Cyanophyceae</taxon>
        <taxon>Oscillatoriophycideae</taxon>
        <taxon>Chroococcales</taxon>
        <taxon>Aphanothecaceae</taxon>
        <taxon>Crocosphaera</taxon>
        <taxon>Crocosphaera subtropica</taxon>
    </lineage>
</organism>
<dbReference type="AlphaFoldDB" id="B1X212"/>
<gene>
    <name evidence="1" type="ordered locus">cce_4825</name>
</gene>
<accession>B1X212</accession>
<sequence length="61" mass="7031">MTLKNSSAYRTKDNQDIVKSKNISRFRSFLNQCDNVGLTVQTSLFCALTEVCNNHYGLKQW</sequence>
<protein>
    <submittedName>
        <fullName evidence="1">Uncharacterized protein</fullName>
    </submittedName>
</protein>